<reference evidence="2 3" key="1">
    <citation type="submission" date="2016-12" db="EMBL/GenBank/DDBJ databases">
        <title>Complete genome sequence of Thauera chlorobenzoica, a Betaproteobacterium degrading haloaromatics anaerobically to CO2 and halides.</title>
        <authorList>
            <person name="Goris T."/>
            <person name="Mergelsberg M."/>
            <person name="Boll M."/>
        </authorList>
    </citation>
    <scope>NUCLEOTIDE SEQUENCE [LARGE SCALE GENOMIC DNA]</scope>
    <source>
        <strain evidence="2 3">3CB1</strain>
    </source>
</reference>
<name>A0A1L6FBJ4_9RHOO</name>
<proteinExistence type="predicted"/>
<gene>
    <name evidence="2" type="ORF">Tchl_1438</name>
</gene>
<sequence>MGSCRGGRGVVGRNHFEHGGRSAHHRGEVRGCIDDFVAGIAVQAEREQGQRDEGEAQVQRQRDRTEAVHQRAGDEGAEGSADSVQEQDAGVAGKDFILVEVVDEVGDDDRVNRESHAAEQEQPGQWNVLDVPEGGDREPRQHGADGGDAERQAAVAGIGQAPHRPLQQGAADDCAGHQRGDPGGVEADALAIDRGQAPERAHRQPGRQRTDQGGRCGTPDQAQVQAWAGADLRLRKACHRHRQQRCADEDRRHREQRECSRTAQAQQLLGTGERGEIDHHVDGEHLAAALGCGLVVEPAFDHRVETDQADPGDDPQHHPEYGFDDQRMEQDAARDRRAEEGEGADVAHAPDQLRRDEGAEKEAEEVGGADQAQRGVGKPFQASAQGDGGAEQAGAEQQQGDAGEQGADGEDHGQHGRGASCPPRVRGVGSVSKSFCANSLSLVPAGSGAAARRPRWGRQARQRGGKCHGGRGRFFLGGRLCPAL</sequence>
<evidence type="ECO:0000313" key="3">
    <source>
        <dbReference type="Proteomes" id="UP000185739"/>
    </source>
</evidence>
<organism evidence="2 3">
    <name type="scientific">Thauera chlorobenzoica</name>
    <dbReference type="NCBI Taxonomy" id="96773"/>
    <lineage>
        <taxon>Bacteria</taxon>
        <taxon>Pseudomonadati</taxon>
        <taxon>Pseudomonadota</taxon>
        <taxon>Betaproteobacteria</taxon>
        <taxon>Rhodocyclales</taxon>
        <taxon>Zoogloeaceae</taxon>
        <taxon>Thauera</taxon>
    </lineage>
</organism>
<dbReference type="AlphaFoldDB" id="A0A1L6FBJ4"/>
<feature type="compositionally biased region" description="Basic residues" evidence="1">
    <location>
        <begin position="452"/>
        <end position="466"/>
    </location>
</feature>
<feature type="compositionally biased region" description="Basic and acidic residues" evidence="1">
    <location>
        <begin position="196"/>
        <end position="212"/>
    </location>
</feature>
<feature type="compositionally biased region" description="Basic and acidic residues" evidence="1">
    <location>
        <begin position="351"/>
        <end position="361"/>
    </location>
</feature>
<feature type="region of interest" description="Disordered" evidence="1">
    <location>
        <begin position="112"/>
        <end position="221"/>
    </location>
</feature>
<feature type="region of interest" description="Disordered" evidence="1">
    <location>
        <begin position="446"/>
        <end position="466"/>
    </location>
</feature>
<dbReference type="STRING" id="96773.Tchl_1438"/>
<feature type="region of interest" description="Disordered" evidence="1">
    <location>
        <begin position="242"/>
        <end position="263"/>
    </location>
</feature>
<evidence type="ECO:0000313" key="2">
    <source>
        <dbReference type="EMBL" id="APR04297.1"/>
    </source>
</evidence>
<feature type="compositionally biased region" description="Gly residues" evidence="1">
    <location>
        <begin position="1"/>
        <end position="10"/>
    </location>
</feature>
<feature type="compositionally biased region" description="Basic and acidic residues" evidence="1">
    <location>
        <begin position="14"/>
        <end position="29"/>
    </location>
</feature>
<feature type="region of interest" description="Disordered" evidence="1">
    <location>
        <begin position="1"/>
        <end position="29"/>
    </location>
</feature>
<dbReference type="Proteomes" id="UP000185739">
    <property type="component" value="Chromosome"/>
</dbReference>
<protein>
    <submittedName>
        <fullName evidence="2">Uncharacterized protein</fullName>
    </submittedName>
</protein>
<feature type="compositionally biased region" description="Basic and acidic residues" evidence="1">
    <location>
        <begin position="44"/>
        <end position="74"/>
    </location>
</feature>
<keyword evidence="3" id="KW-1185">Reference proteome</keyword>
<feature type="compositionally biased region" description="Basic and acidic residues" evidence="1">
    <location>
        <begin position="245"/>
        <end position="260"/>
    </location>
</feature>
<feature type="compositionally biased region" description="Low complexity" evidence="1">
    <location>
        <begin position="392"/>
        <end position="405"/>
    </location>
</feature>
<feature type="compositionally biased region" description="Basic and acidic residues" evidence="1">
    <location>
        <begin position="134"/>
        <end position="151"/>
    </location>
</feature>
<dbReference type="EMBL" id="CP018839">
    <property type="protein sequence ID" value="APR04297.1"/>
    <property type="molecule type" value="Genomic_DNA"/>
</dbReference>
<feature type="region of interest" description="Disordered" evidence="1">
    <location>
        <begin position="44"/>
        <end position="95"/>
    </location>
</feature>
<accession>A0A1L6FBJ4</accession>
<feature type="compositionally biased region" description="Basic and acidic residues" evidence="1">
    <location>
        <begin position="314"/>
        <end position="340"/>
    </location>
</feature>
<dbReference type="KEGG" id="tcl:Tchl_1438"/>
<evidence type="ECO:0000256" key="1">
    <source>
        <dbReference type="SAM" id="MobiDB-lite"/>
    </source>
</evidence>
<feature type="region of interest" description="Disordered" evidence="1">
    <location>
        <begin position="305"/>
        <end position="428"/>
    </location>
</feature>